<evidence type="ECO:0000256" key="6">
    <source>
        <dbReference type="SAM" id="Phobius"/>
    </source>
</evidence>
<keyword evidence="4 6" id="KW-1133">Transmembrane helix</keyword>
<evidence type="ECO:0000256" key="4">
    <source>
        <dbReference type="ARBA" id="ARBA00022989"/>
    </source>
</evidence>
<evidence type="ECO:0000256" key="5">
    <source>
        <dbReference type="ARBA" id="ARBA00023136"/>
    </source>
</evidence>
<organism evidence="7 8">
    <name type="scientific">Kitasatospora paranensis</name>
    <dbReference type="NCBI Taxonomy" id="258053"/>
    <lineage>
        <taxon>Bacteria</taxon>
        <taxon>Bacillati</taxon>
        <taxon>Actinomycetota</taxon>
        <taxon>Actinomycetes</taxon>
        <taxon>Kitasatosporales</taxon>
        <taxon>Streptomycetaceae</taxon>
        <taxon>Kitasatospora</taxon>
    </lineage>
</organism>
<dbReference type="EMBL" id="JBHTAJ010000057">
    <property type="protein sequence ID" value="MFC7182969.1"/>
    <property type="molecule type" value="Genomic_DNA"/>
</dbReference>
<accession>A0ABW2G3U1</accession>
<dbReference type="InterPro" id="IPR036259">
    <property type="entry name" value="MFS_trans_sf"/>
</dbReference>
<evidence type="ECO:0000313" key="8">
    <source>
        <dbReference type="Proteomes" id="UP001596435"/>
    </source>
</evidence>
<protein>
    <submittedName>
        <fullName evidence="7">MFS transporter</fullName>
    </submittedName>
</protein>
<sequence length="428" mass="44140">MSELRPAAGGTLWRHADFLRLWAGQTVALFGAQVTLLALPLTAMQVLDAAPGQLGLLNAMEYLPVACVTLLAGVLADRVRRRPLLITANVGRALVLALVPAFAWAGHLSMGLLYAVAFATGLFTAQFDVAYQAFLPTLIERRLLVEGNSKLQSSQSVAQTAGQGLSGVLIQLLTAPVAVVVNSAGYLLSVVSLLAIRTPEPVHDGPRRSVRAEIAEGFRVTMAHPVLRVVMVESAWFNLLWDVVLVVVPIFGVRSLHLGAAGLGLVIAAGSIGAFGGSLVARRFGTQVGTGRAMAAGMLLACAALLLLPAAGGPTPVAVAVLTAGYVLNGFGMTVFNVHSVALRQALVPTELTGRVSATFRFAAFAVIPVGGFAGGQLAGWLGPRPALLIAVVGLVLGAVVFYASRVVRRAGAPNPAAEAAPALVPAG</sequence>
<dbReference type="Gene3D" id="1.20.1250.20">
    <property type="entry name" value="MFS general substrate transporter like domains"/>
    <property type="match status" value="1"/>
</dbReference>
<proteinExistence type="predicted"/>
<dbReference type="InterPro" id="IPR011701">
    <property type="entry name" value="MFS"/>
</dbReference>
<evidence type="ECO:0000256" key="1">
    <source>
        <dbReference type="ARBA" id="ARBA00004651"/>
    </source>
</evidence>
<dbReference type="CDD" id="cd06173">
    <property type="entry name" value="MFS_MefA_like"/>
    <property type="match status" value="1"/>
</dbReference>
<feature type="transmembrane region" description="Helical" evidence="6">
    <location>
        <begin position="258"/>
        <end position="281"/>
    </location>
</feature>
<feature type="transmembrane region" description="Helical" evidence="6">
    <location>
        <begin position="317"/>
        <end position="338"/>
    </location>
</feature>
<dbReference type="PANTHER" id="PTHR23513">
    <property type="entry name" value="INTEGRAL MEMBRANE EFFLUX PROTEIN-RELATED"/>
    <property type="match status" value="1"/>
</dbReference>
<feature type="transmembrane region" description="Helical" evidence="6">
    <location>
        <begin position="21"/>
        <end position="39"/>
    </location>
</feature>
<feature type="transmembrane region" description="Helical" evidence="6">
    <location>
        <begin position="59"/>
        <end position="76"/>
    </location>
</feature>
<keyword evidence="8" id="KW-1185">Reference proteome</keyword>
<dbReference type="RefSeq" id="WP_345705658.1">
    <property type="nucleotide sequence ID" value="NZ_BAABKV010000001.1"/>
</dbReference>
<dbReference type="Pfam" id="PF07690">
    <property type="entry name" value="MFS_1"/>
    <property type="match status" value="1"/>
</dbReference>
<evidence type="ECO:0000313" key="7">
    <source>
        <dbReference type="EMBL" id="MFC7182969.1"/>
    </source>
</evidence>
<feature type="transmembrane region" description="Helical" evidence="6">
    <location>
        <begin position="387"/>
        <end position="405"/>
    </location>
</feature>
<reference evidence="8" key="1">
    <citation type="journal article" date="2019" name="Int. J. Syst. Evol. Microbiol.">
        <title>The Global Catalogue of Microorganisms (GCM) 10K type strain sequencing project: providing services to taxonomists for standard genome sequencing and annotation.</title>
        <authorList>
            <consortium name="The Broad Institute Genomics Platform"/>
            <consortium name="The Broad Institute Genome Sequencing Center for Infectious Disease"/>
            <person name="Wu L."/>
            <person name="Ma J."/>
        </authorList>
    </citation>
    <scope>NUCLEOTIDE SEQUENCE [LARGE SCALE GENOMIC DNA]</scope>
    <source>
        <strain evidence="8">CGMCC 1.12859</strain>
    </source>
</reference>
<gene>
    <name evidence="7" type="ORF">ACFQMG_25790</name>
</gene>
<dbReference type="PANTHER" id="PTHR23513:SF6">
    <property type="entry name" value="MAJOR FACILITATOR SUPERFAMILY ASSOCIATED DOMAIN-CONTAINING PROTEIN"/>
    <property type="match status" value="1"/>
</dbReference>
<feature type="transmembrane region" description="Helical" evidence="6">
    <location>
        <begin position="229"/>
        <end position="252"/>
    </location>
</feature>
<evidence type="ECO:0000256" key="2">
    <source>
        <dbReference type="ARBA" id="ARBA00022475"/>
    </source>
</evidence>
<keyword evidence="2" id="KW-1003">Cell membrane</keyword>
<comment type="caution">
    <text evidence="7">The sequence shown here is derived from an EMBL/GenBank/DDBJ whole genome shotgun (WGS) entry which is preliminary data.</text>
</comment>
<feature type="transmembrane region" description="Helical" evidence="6">
    <location>
        <begin position="293"/>
        <end position="311"/>
    </location>
</feature>
<feature type="transmembrane region" description="Helical" evidence="6">
    <location>
        <begin position="359"/>
        <end position="381"/>
    </location>
</feature>
<evidence type="ECO:0000256" key="3">
    <source>
        <dbReference type="ARBA" id="ARBA00022692"/>
    </source>
</evidence>
<dbReference type="SUPFAM" id="SSF103473">
    <property type="entry name" value="MFS general substrate transporter"/>
    <property type="match status" value="1"/>
</dbReference>
<comment type="subcellular location">
    <subcellularLocation>
        <location evidence="1">Cell membrane</location>
        <topology evidence="1">Multi-pass membrane protein</topology>
    </subcellularLocation>
</comment>
<name>A0ABW2G3U1_9ACTN</name>
<keyword evidence="5 6" id="KW-0472">Membrane</keyword>
<dbReference type="Proteomes" id="UP001596435">
    <property type="component" value="Unassembled WGS sequence"/>
</dbReference>
<keyword evidence="3 6" id="KW-0812">Transmembrane</keyword>